<accession>D8RV03</accession>
<evidence type="ECO:0000259" key="3">
    <source>
        <dbReference type="Pfam" id="PF04536"/>
    </source>
</evidence>
<dbReference type="InParanoid" id="D8RV03"/>
<dbReference type="AlphaFoldDB" id="D8RV03"/>
<organism evidence="5">
    <name type="scientific">Selaginella moellendorffii</name>
    <name type="common">Spikemoss</name>
    <dbReference type="NCBI Taxonomy" id="88036"/>
    <lineage>
        <taxon>Eukaryota</taxon>
        <taxon>Viridiplantae</taxon>
        <taxon>Streptophyta</taxon>
        <taxon>Embryophyta</taxon>
        <taxon>Tracheophyta</taxon>
        <taxon>Lycopodiopsida</taxon>
        <taxon>Selaginellales</taxon>
        <taxon>Selaginellaceae</taxon>
        <taxon>Selaginella</taxon>
    </lineage>
</organism>
<dbReference type="Proteomes" id="UP000001514">
    <property type="component" value="Unassembled WGS sequence"/>
</dbReference>
<dbReference type="EMBL" id="GL377591">
    <property type="protein sequence ID" value="EFJ23688.1"/>
    <property type="molecule type" value="Genomic_DNA"/>
</dbReference>
<dbReference type="Gene3D" id="3.10.310.50">
    <property type="match status" value="1"/>
</dbReference>
<gene>
    <name evidence="4" type="ORF">SELMODRAFT_442640</name>
</gene>
<dbReference type="PANTHER" id="PTHR30373:SF2">
    <property type="entry name" value="UPF0603 PROTEIN YGCG"/>
    <property type="match status" value="1"/>
</dbReference>
<evidence type="ECO:0000313" key="5">
    <source>
        <dbReference type="Proteomes" id="UP000001514"/>
    </source>
</evidence>
<protein>
    <recommendedName>
        <fullName evidence="3">TPM domain-containing protein</fullName>
    </recommendedName>
</protein>
<feature type="transmembrane region" description="Helical" evidence="2">
    <location>
        <begin position="46"/>
        <end position="64"/>
    </location>
</feature>
<feature type="region of interest" description="Disordered" evidence="1">
    <location>
        <begin position="453"/>
        <end position="476"/>
    </location>
</feature>
<name>D8RV03_SELML</name>
<dbReference type="PANTHER" id="PTHR30373">
    <property type="entry name" value="UPF0603 PROTEIN YGCG"/>
    <property type="match status" value="1"/>
</dbReference>
<keyword evidence="2" id="KW-0472">Membrane</keyword>
<evidence type="ECO:0000313" key="4">
    <source>
        <dbReference type="EMBL" id="EFJ23688.1"/>
    </source>
</evidence>
<keyword evidence="2" id="KW-1133">Transmembrane helix</keyword>
<dbReference type="Pfam" id="PF04536">
    <property type="entry name" value="TPM_phosphatase"/>
    <property type="match status" value="1"/>
</dbReference>
<proteinExistence type="predicted"/>
<sequence>MGIAARDMRLRLLMEQMHDSPPRKDGFSSSSTGIGLRSLDLLRGCFLRQLAALATSIFLVFTTIPSFRRGPRRFPELVHPHLASIRTQVPREKNLEVSHRSHRHAEDRFSRKIELRNSKNKLFGASLVDMTIQRAPEYGSVLQVPNPRSWNCWVSDQAHVLSRSTVEHLNSVIDALKFDTGAEVTVVTIKSTNLPAEEFASCLYKRWNIEDESQGRGLLFLLVTSEGRLEVELGWNISKLLKGDGTVAGSLWDPEKTGWLRSVVRNKVLSELKRGKYDKGVVFAVEEVAEKVWESAGFGASSLASGKWWKVVDLACLSVIPVLALFVKLTSIAGAPKNQQDCHPRTTSRFFRFKLVGNEVMSYSFEELGDLKVSTMRISWNKQTLLEILSRSALPGTFRSYTNRADKFAVPGQSFHRLSKVVNKETIDTHALSSQHLTSTLKCFEAMDFRSETSDDMRGRSRFAPPGSPKNNARKSLQARNCIKSARRRIESNPIYRTLLLVLKFWDVETFGVACCELRQATNIQSLIRRFIQEALENSEEELSISLSMMQAASPPRPAPAPLPAADSKYSGIVPRLYNSFGGNDRSYYVKLRNDDEDVGFLGKKKSKKKRPAIRMGSRRKTRFAAMPRKMRFRIRLARPKIRLGFLSSLLSPIKLLRRLRDAYVNMMLSLASKGDFSGAVMGNTMYIPSGQPYRIPIGGVDSRKEDEILAYIDYLRRSGKLLPDPVLDR</sequence>
<keyword evidence="2" id="KW-0812">Transmembrane</keyword>
<evidence type="ECO:0000256" key="2">
    <source>
        <dbReference type="SAM" id="Phobius"/>
    </source>
</evidence>
<keyword evidence="5" id="KW-1185">Reference proteome</keyword>
<dbReference type="KEGG" id="smo:SELMODRAFT_442640"/>
<dbReference type="InterPro" id="IPR007621">
    <property type="entry name" value="TPM_dom"/>
</dbReference>
<reference evidence="4 5" key="1">
    <citation type="journal article" date="2011" name="Science">
        <title>The Selaginella genome identifies genetic changes associated with the evolution of vascular plants.</title>
        <authorList>
            <person name="Banks J.A."/>
            <person name="Nishiyama T."/>
            <person name="Hasebe M."/>
            <person name="Bowman J.L."/>
            <person name="Gribskov M."/>
            <person name="dePamphilis C."/>
            <person name="Albert V.A."/>
            <person name="Aono N."/>
            <person name="Aoyama T."/>
            <person name="Ambrose B.A."/>
            <person name="Ashton N.W."/>
            <person name="Axtell M.J."/>
            <person name="Barker E."/>
            <person name="Barker M.S."/>
            <person name="Bennetzen J.L."/>
            <person name="Bonawitz N.D."/>
            <person name="Chapple C."/>
            <person name="Cheng C."/>
            <person name="Correa L.G."/>
            <person name="Dacre M."/>
            <person name="DeBarry J."/>
            <person name="Dreyer I."/>
            <person name="Elias M."/>
            <person name="Engstrom E.M."/>
            <person name="Estelle M."/>
            <person name="Feng L."/>
            <person name="Finet C."/>
            <person name="Floyd S.K."/>
            <person name="Frommer W.B."/>
            <person name="Fujita T."/>
            <person name="Gramzow L."/>
            <person name="Gutensohn M."/>
            <person name="Harholt J."/>
            <person name="Hattori M."/>
            <person name="Heyl A."/>
            <person name="Hirai T."/>
            <person name="Hiwatashi Y."/>
            <person name="Ishikawa M."/>
            <person name="Iwata M."/>
            <person name="Karol K.G."/>
            <person name="Koehler B."/>
            <person name="Kolukisaoglu U."/>
            <person name="Kubo M."/>
            <person name="Kurata T."/>
            <person name="Lalonde S."/>
            <person name="Li K."/>
            <person name="Li Y."/>
            <person name="Litt A."/>
            <person name="Lyons E."/>
            <person name="Manning G."/>
            <person name="Maruyama T."/>
            <person name="Michael T.P."/>
            <person name="Mikami K."/>
            <person name="Miyazaki S."/>
            <person name="Morinaga S."/>
            <person name="Murata T."/>
            <person name="Mueller-Roeber B."/>
            <person name="Nelson D.R."/>
            <person name="Obara M."/>
            <person name="Oguri Y."/>
            <person name="Olmstead R.G."/>
            <person name="Onodera N."/>
            <person name="Petersen B.L."/>
            <person name="Pils B."/>
            <person name="Prigge M."/>
            <person name="Rensing S.A."/>
            <person name="Riano-Pachon D.M."/>
            <person name="Roberts A.W."/>
            <person name="Sato Y."/>
            <person name="Scheller H.V."/>
            <person name="Schulz B."/>
            <person name="Schulz C."/>
            <person name="Shakirov E.V."/>
            <person name="Shibagaki N."/>
            <person name="Shinohara N."/>
            <person name="Shippen D.E."/>
            <person name="Soerensen I."/>
            <person name="Sotooka R."/>
            <person name="Sugimoto N."/>
            <person name="Sugita M."/>
            <person name="Sumikawa N."/>
            <person name="Tanurdzic M."/>
            <person name="Theissen G."/>
            <person name="Ulvskov P."/>
            <person name="Wakazuki S."/>
            <person name="Weng J.K."/>
            <person name="Willats W.W."/>
            <person name="Wipf D."/>
            <person name="Wolf P.G."/>
            <person name="Yang L."/>
            <person name="Zimmer A.D."/>
            <person name="Zhu Q."/>
            <person name="Mitros T."/>
            <person name="Hellsten U."/>
            <person name="Loque D."/>
            <person name="Otillar R."/>
            <person name="Salamov A."/>
            <person name="Schmutz J."/>
            <person name="Shapiro H."/>
            <person name="Lindquist E."/>
            <person name="Lucas S."/>
            <person name="Rokhsar D."/>
            <person name="Grigoriev I.V."/>
        </authorList>
    </citation>
    <scope>NUCLEOTIDE SEQUENCE [LARGE SCALE GENOMIC DNA]</scope>
</reference>
<dbReference type="Gramene" id="EFJ23688">
    <property type="protein sequence ID" value="EFJ23688"/>
    <property type="gene ID" value="SELMODRAFT_442640"/>
</dbReference>
<evidence type="ECO:0000256" key="1">
    <source>
        <dbReference type="SAM" id="MobiDB-lite"/>
    </source>
</evidence>
<dbReference type="HOGENOM" id="CLU_435750_0_0_1"/>
<feature type="domain" description="TPM" evidence="3">
    <location>
        <begin position="154"/>
        <end position="240"/>
    </location>
</feature>